<dbReference type="Gene3D" id="3.40.50.2000">
    <property type="entry name" value="Glycogen Phosphorylase B"/>
    <property type="match status" value="2"/>
</dbReference>
<reference evidence="6 7" key="1">
    <citation type="submission" date="2016-10" db="EMBL/GenBank/DDBJ databases">
        <authorList>
            <person name="de Groot N.N."/>
        </authorList>
    </citation>
    <scope>NUCLEOTIDE SEQUENCE [LARGE SCALE GENOMIC DNA]</scope>
    <source>
        <strain evidence="6 7">KPR-7B</strain>
    </source>
</reference>
<protein>
    <recommendedName>
        <fullName evidence="3">UDP-N-acetylglucosamine 2-epimerase (non-hydrolyzing)</fullName>
        <ecNumber evidence="3">5.1.3.14</ecNumber>
    </recommendedName>
</protein>
<evidence type="ECO:0000313" key="6">
    <source>
        <dbReference type="EMBL" id="SDM48578.1"/>
    </source>
</evidence>
<name>A0A1G9TM13_9ACTO</name>
<dbReference type="InterPro" id="IPR003331">
    <property type="entry name" value="UDP_GlcNAc_Epimerase_2_dom"/>
</dbReference>
<dbReference type="PANTHER" id="PTHR43174:SF2">
    <property type="entry name" value="UDP-N-ACETYLGLUCOSAMINE 2-EPIMERASE"/>
    <property type="match status" value="1"/>
</dbReference>
<dbReference type="GO" id="GO:0008761">
    <property type="term" value="F:UDP-N-acetylglucosamine 2-epimerase activity"/>
    <property type="evidence" value="ECO:0007669"/>
    <property type="project" value="UniProtKB-EC"/>
</dbReference>
<sequence>MQNTLATTAAGTRPRVMLVYGTRPEAIKMAPLVRALQHDERFEPVVVVTGQHREMLDQVNDFFGITPDVDLDIHRPGQSLTQVTVGTLEGVERAIEQLGPDLLAVQGDTTSAFAAGLAGFYQQVPVAHVEAGLRTGSIASPYPEEANRRLLTQVASLHLCPTALARDNLLRENTDAADVVVTGNTVIDALLDAVARPVPFTDPALADATADTRRRVVLVTAHRRESWGRPMQAIGRAVARVARAHPDDLMVLPAHRNPKVRTAILPHIEGLDNVVITEPLEYGQFCTLMNRAHLVLTDSGGVQEEAPALSKPVLVMRENTERPEAVDFGVARLVGTDEETIVQAVGTLLDDADAHARMANAANPYGDGRACSRITAAMAALTGVGERVPDFTPERATSITEEN</sequence>
<gene>
    <name evidence="6" type="ORF">SAMN04487766_10348</name>
</gene>
<keyword evidence="1 4" id="KW-0413">Isomerase</keyword>
<dbReference type="PANTHER" id="PTHR43174">
    <property type="entry name" value="UDP-N-ACETYLGLUCOSAMINE 2-EPIMERASE"/>
    <property type="match status" value="1"/>
</dbReference>
<dbReference type="InterPro" id="IPR029767">
    <property type="entry name" value="WecB-like"/>
</dbReference>
<evidence type="ECO:0000256" key="1">
    <source>
        <dbReference type="ARBA" id="ARBA00023235"/>
    </source>
</evidence>
<dbReference type="AlphaFoldDB" id="A0A1G9TM13"/>
<dbReference type="SUPFAM" id="SSF53756">
    <property type="entry name" value="UDP-Glycosyltransferase/glycogen phosphorylase"/>
    <property type="match status" value="1"/>
</dbReference>
<comment type="similarity">
    <text evidence="2 4">Belongs to the UDP-N-acetylglucosamine 2-epimerase family.</text>
</comment>
<evidence type="ECO:0000259" key="5">
    <source>
        <dbReference type="Pfam" id="PF02350"/>
    </source>
</evidence>
<evidence type="ECO:0000256" key="3">
    <source>
        <dbReference type="ARBA" id="ARBA00038858"/>
    </source>
</evidence>
<proteinExistence type="inferred from homology"/>
<dbReference type="NCBIfam" id="TIGR00236">
    <property type="entry name" value="wecB"/>
    <property type="match status" value="1"/>
</dbReference>
<evidence type="ECO:0000313" key="7">
    <source>
        <dbReference type="Proteomes" id="UP000199671"/>
    </source>
</evidence>
<dbReference type="Proteomes" id="UP000199671">
    <property type="component" value="Unassembled WGS sequence"/>
</dbReference>
<dbReference type="EMBL" id="FNHU01000003">
    <property type="protein sequence ID" value="SDM48578.1"/>
    <property type="molecule type" value="Genomic_DNA"/>
</dbReference>
<organism evidence="6 7">
    <name type="scientific">Actinomyces ruminicola</name>
    <dbReference type="NCBI Taxonomy" id="332524"/>
    <lineage>
        <taxon>Bacteria</taxon>
        <taxon>Bacillati</taxon>
        <taxon>Actinomycetota</taxon>
        <taxon>Actinomycetes</taxon>
        <taxon>Actinomycetales</taxon>
        <taxon>Actinomycetaceae</taxon>
        <taxon>Actinomyces</taxon>
    </lineage>
</organism>
<evidence type="ECO:0000256" key="4">
    <source>
        <dbReference type="RuleBase" id="RU003513"/>
    </source>
</evidence>
<dbReference type="CDD" id="cd03786">
    <property type="entry name" value="GTB_UDP-GlcNAc_2-Epimerase"/>
    <property type="match status" value="1"/>
</dbReference>
<dbReference type="Pfam" id="PF02350">
    <property type="entry name" value="Epimerase_2"/>
    <property type="match status" value="1"/>
</dbReference>
<accession>A0A1G9TM13</accession>
<evidence type="ECO:0000256" key="2">
    <source>
        <dbReference type="ARBA" id="ARBA00038209"/>
    </source>
</evidence>
<dbReference type="EC" id="5.1.3.14" evidence="3"/>
<feature type="domain" description="UDP-N-acetylglucosamine 2-epimerase" evidence="5">
    <location>
        <begin position="34"/>
        <end position="378"/>
    </location>
</feature>
<dbReference type="RefSeq" id="WP_256329018.1">
    <property type="nucleotide sequence ID" value="NZ_FNHU01000003.1"/>
</dbReference>